<dbReference type="PANTHER" id="PTHR30075">
    <property type="entry name" value="GLYCYL-TRNA SYNTHETASE"/>
    <property type="match status" value="1"/>
</dbReference>
<dbReference type="InterPro" id="IPR008909">
    <property type="entry name" value="DALR_anticod-bd"/>
</dbReference>
<protein>
    <recommendedName>
        <fullName evidence="11">Glycine--tRNA ligase beta subunit</fullName>
        <ecNumber evidence="11">6.1.1.14</ecNumber>
    </recommendedName>
    <alternativeName>
        <fullName evidence="11">Glycyl-tRNA synthetase beta subunit</fullName>
        <shortName evidence="11">GlyRS</shortName>
    </alternativeName>
</protein>
<comment type="subunit">
    <text evidence="3 11">Tetramer of two alpha and two beta subunits.</text>
</comment>
<evidence type="ECO:0000256" key="4">
    <source>
        <dbReference type="ARBA" id="ARBA00022490"/>
    </source>
</evidence>
<comment type="subcellular location">
    <subcellularLocation>
        <location evidence="1 11">Cytoplasm</location>
    </subcellularLocation>
</comment>
<dbReference type="GO" id="GO:0005829">
    <property type="term" value="C:cytosol"/>
    <property type="evidence" value="ECO:0007669"/>
    <property type="project" value="TreeGrafter"/>
</dbReference>
<keyword evidence="7 11" id="KW-0067">ATP-binding</keyword>
<proteinExistence type="inferred from homology"/>
<evidence type="ECO:0000256" key="6">
    <source>
        <dbReference type="ARBA" id="ARBA00022741"/>
    </source>
</evidence>
<keyword evidence="5 11" id="KW-0436">Ligase</keyword>
<reference evidence="14" key="1">
    <citation type="journal article" date="2011" name="J. Bacteriol.">
        <title>Genome sequences of eight morphologically diverse alphaproteobacteria.</title>
        <authorList>
            <consortium name="US DOE Joint Genome Institute"/>
            <person name="Brown P.J."/>
            <person name="Kysela D.T."/>
            <person name="Buechlein A."/>
            <person name="Hemmerich C."/>
            <person name="Brun Y.V."/>
        </authorList>
    </citation>
    <scope>NUCLEOTIDE SEQUENCE [LARGE SCALE GENOMIC DNA]</scope>
    <source>
        <strain evidence="14">ATCC 17100 / ATH 3.1.1 / DSM 162 / LMG 4299</strain>
    </source>
</reference>
<dbReference type="InterPro" id="IPR015944">
    <property type="entry name" value="Gly-tRNA-synth_bsu"/>
</dbReference>
<evidence type="ECO:0000256" key="8">
    <source>
        <dbReference type="ARBA" id="ARBA00022917"/>
    </source>
</evidence>
<evidence type="ECO:0000256" key="10">
    <source>
        <dbReference type="ARBA" id="ARBA00047937"/>
    </source>
</evidence>
<dbReference type="NCBIfam" id="TIGR00211">
    <property type="entry name" value="glyS"/>
    <property type="match status" value="1"/>
</dbReference>
<evidence type="ECO:0000256" key="1">
    <source>
        <dbReference type="ARBA" id="ARBA00004496"/>
    </source>
</evidence>
<keyword evidence="14" id="KW-1185">Reference proteome</keyword>
<evidence type="ECO:0000313" key="14">
    <source>
        <dbReference type="Proteomes" id="UP000001399"/>
    </source>
</evidence>
<dbReference type="InterPro" id="IPR006194">
    <property type="entry name" value="Gly-tRNA-synth_heterodimer"/>
</dbReference>
<dbReference type="Pfam" id="PF02092">
    <property type="entry name" value="tRNA_synt_2f"/>
    <property type="match status" value="1"/>
</dbReference>
<feature type="domain" description="DALR anticodon binding" evidence="12">
    <location>
        <begin position="612"/>
        <end position="707"/>
    </location>
</feature>
<comment type="catalytic activity">
    <reaction evidence="10 11">
        <text>tRNA(Gly) + glycine + ATP = glycyl-tRNA(Gly) + AMP + diphosphate</text>
        <dbReference type="Rhea" id="RHEA:16013"/>
        <dbReference type="Rhea" id="RHEA-COMP:9664"/>
        <dbReference type="Rhea" id="RHEA-COMP:9683"/>
        <dbReference type="ChEBI" id="CHEBI:30616"/>
        <dbReference type="ChEBI" id="CHEBI:33019"/>
        <dbReference type="ChEBI" id="CHEBI:57305"/>
        <dbReference type="ChEBI" id="CHEBI:78442"/>
        <dbReference type="ChEBI" id="CHEBI:78522"/>
        <dbReference type="ChEBI" id="CHEBI:456215"/>
        <dbReference type="EC" id="6.1.1.14"/>
    </reaction>
</comment>
<dbReference type="AlphaFoldDB" id="E3I7C9"/>
<evidence type="ECO:0000313" key="13">
    <source>
        <dbReference type="EMBL" id="ADP71848.1"/>
    </source>
</evidence>
<dbReference type="EMBL" id="CP002292">
    <property type="protein sequence ID" value="ADP71848.1"/>
    <property type="molecule type" value="Genomic_DNA"/>
</dbReference>
<gene>
    <name evidence="11" type="primary">glyS</name>
    <name evidence="13" type="ordered locus">Rvan_2636</name>
</gene>
<evidence type="ECO:0000256" key="11">
    <source>
        <dbReference type="HAMAP-Rule" id="MF_00255"/>
    </source>
</evidence>
<name>E3I7C9_RHOVT</name>
<evidence type="ECO:0000256" key="2">
    <source>
        <dbReference type="ARBA" id="ARBA00008226"/>
    </source>
</evidence>
<dbReference type="HOGENOM" id="CLU_007220_2_1_5"/>
<evidence type="ECO:0000256" key="7">
    <source>
        <dbReference type="ARBA" id="ARBA00022840"/>
    </source>
</evidence>
<dbReference type="RefSeq" id="WP_013420226.1">
    <property type="nucleotide sequence ID" value="NC_014664.1"/>
</dbReference>
<evidence type="ECO:0000256" key="9">
    <source>
        <dbReference type="ARBA" id="ARBA00023146"/>
    </source>
</evidence>
<evidence type="ECO:0000259" key="12">
    <source>
        <dbReference type="Pfam" id="PF05746"/>
    </source>
</evidence>
<organism evidence="13 14">
    <name type="scientific">Rhodomicrobium vannielii (strain ATCC 17100 / DSM 162 / LMG 4299 / NCIMB 10020 / ATH 3.1.1)</name>
    <dbReference type="NCBI Taxonomy" id="648757"/>
    <lineage>
        <taxon>Bacteria</taxon>
        <taxon>Pseudomonadati</taxon>
        <taxon>Pseudomonadota</taxon>
        <taxon>Alphaproteobacteria</taxon>
        <taxon>Hyphomicrobiales</taxon>
        <taxon>Hyphomicrobiaceae</taxon>
        <taxon>Rhodomicrobium</taxon>
    </lineage>
</organism>
<dbReference type="HAMAP" id="MF_00255">
    <property type="entry name" value="Gly_tRNA_synth_beta"/>
    <property type="match status" value="1"/>
</dbReference>
<dbReference type="PROSITE" id="PS50861">
    <property type="entry name" value="AA_TRNA_LIGASE_II_GLYAB"/>
    <property type="match status" value="1"/>
</dbReference>
<comment type="similarity">
    <text evidence="2 11">Belongs to the class-II aminoacyl-tRNA synthetase family.</text>
</comment>
<evidence type="ECO:0000256" key="3">
    <source>
        <dbReference type="ARBA" id="ARBA00011209"/>
    </source>
</evidence>
<keyword evidence="9 11" id="KW-0030">Aminoacyl-tRNA synthetase</keyword>
<dbReference type="PANTHER" id="PTHR30075:SF2">
    <property type="entry name" value="GLYCINE--TRNA LIGASE, CHLOROPLASTIC_MITOCHONDRIAL 2"/>
    <property type="match status" value="1"/>
</dbReference>
<dbReference type="KEGG" id="rva:Rvan_2636"/>
<dbReference type="Proteomes" id="UP000001399">
    <property type="component" value="Chromosome"/>
</dbReference>
<keyword evidence="8 11" id="KW-0648">Protein biosynthesis</keyword>
<dbReference type="SUPFAM" id="SSF109604">
    <property type="entry name" value="HD-domain/PDEase-like"/>
    <property type="match status" value="1"/>
</dbReference>
<dbReference type="Pfam" id="PF05746">
    <property type="entry name" value="DALR_1"/>
    <property type="match status" value="1"/>
</dbReference>
<dbReference type="STRING" id="648757.Rvan_2636"/>
<dbReference type="OrthoDB" id="9775440at2"/>
<dbReference type="GO" id="GO:0006420">
    <property type="term" value="P:arginyl-tRNA aminoacylation"/>
    <property type="evidence" value="ECO:0007669"/>
    <property type="project" value="InterPro"/>
</dbReference>
<dbReference type="PRINTS" id="PR01045">
    <property type="entry name" value="TRNASYNTHGB"/>
</dbReference>
<dbReference type="eggNOG" id="COG0751">
    <property type="taxonomic scope" value="Bacteria"/>
</dbReference>
<dbReference type="GO" id="GO:0004820">
    <property type="term" value="F:glycine-tRNA ligase activity"/>
    <property type="evidence" value="ECO:0007669"/>
    <property type="project" value="UniProtKB-UniRule"/>
</dbReference>
<sequence>MPNLLLELFSEEIPARLQGRGADDLAKLMTEALTKGGLTVGATRTLSGPRRIVFIADDVPAHSAATVEERKGPRTSAPAKALEGFVKAAGLNSIDEAQVVKDPKGDYYLARSEKPGRAAADIIAEAVPDIIRKFPWPKSMRWGNGRLRWIRPLHSILCLFDDKPVAFEVDGIKSGDITYGHRFLSGENITQPKVVKVDRISDYADALMHAKVVVAGEHRAKAILEGAHTAASDAGLALVEDHGLLAENAGLVEWPVVLSGQFEESFLDVPEEILMTSMKAHQKCFSLRSAKTGKLANRFILVSNLEAEDGGKAIVAGNERVIRARLSDAKFFWENDRKRPLEGLTALLGQVTFHEKLGTQFRRVERIKALARELAPIVGADPDDAVRAAHLAKADLMSETVGEFPELQGIIGSYIALAQGEKPAVADAIAEHYKPQGPSDAVPTNPVAVAVALADKLDMLVGFWAIDEKPTGSKDPFALRRAALGVIRIVLENGLRVELMKIIEKASELIDEDQYERAMRRVEKSGGTVAFAKTSVEWNGRQIGTREAEMLSFFADRLKVYLRDQGARHDLIDAVFALPGQDDLLMVVRRVEALGRFLETDDGKSLLALVRRALNILRIEEKKDARAFDGEPAAKLLKEKEEKALASAVKAVGKDVRAALATEDFEAAMTALAKLRAPVDAFFDKVTVNADAADIRENRLTLLAQIRALTLDIADFSKIEG</sequence>
<dbReference type="GO" id="GO:0005524">
    <property type="term" value="F:ATP binding"/>
    <property type="evidence" value="ECO:0007669"/>
    <property type="project" value="UniProtKB-UniRule"/>
</dbReference>
<dbReference type="EC" id="6.1.1.14" evidence="11"/>
<evidence type="ECO:0000256" key="5">
    <source>
        <dbReference type="ARBA" id="ARBA00022598"/>
    </source>
</evidence>
<dbReference type="GO" id="GO:0006426">
    <property type="term" value="P:glycyl-tRNA aminoacylation"/>
    <property type="evidence" value="ECO:0007669"/>
    <property type="project" value="UniProtKB-UniRule"/>
</dbReference>
<dbReference type="GO" id="GO:0004814">
    <property type="term" value="F:arginine-tRNA ligase activity"/>
    <property type="evidence" value="ECO:0007669"/>
    <property type="project" value="InterPro"/>
</dbReference>
<keyword evidence="4 11" id="KW-0963">Cytoplasm</keyword>
<accession>E3I7C9</accession>
<keyword evidence="6 11" id="KW-0547">Nucleotide-binding</keyword>